<sequence length="173" mass="19393">MYLGYLFTLFTSSSFSLKAKYPRFESIIKRLIRDQIQFKTSQMPVPVPDPVDADTSTDYTGPPPRDMIASHSLTDEIIARHNDQCPILGPSELILLNNYVHAPAQRLDILQANGMLDVEGSRPGSRAHGSHGSLVGYAMAIEYFDEQDITKLKDWFGEGHADQRMKKGGWKGH</sequence>
<dbReference type="AlphaFoldDB" id="A0AA38XIQ2"/>
<accession>A0AA38XIQ2</accession>
<proteinExistence type="predicted"/>
<dbReference type="EMBL" id="JAPDRK010000003">
    <property type="protein sequence ID" value="KAJ9614215.1"/>
    <property type="molecule type" value="Genomic_DNA"/>
</dbReference>
<reference evidence="1" key="1">
    <citation type="submission" date="2022-10" db="EMBL/GenBank/DDBJ databases">
        <title>Culturing micro-colonial fungi from biological soil crusts in the Mojave desert and describing Neophaeococcomyces mojavensis, and introducing the new genera and species Taxawa tesnikishii.</title>
        <authorList>
            <person name="Kurbessoian T."/>
            <person name="Stajich J.E."/>
        </authorList>
    </citation>
    <scope>NUCLEOTIDE SEQUENCE</scope>
    <source>
        <strain evidence="1">TK_41</strain>
    </source>
</reference>
<gene>
    <name evidence="1" type="ORF">H2200_002351</name>
</gene>
<evidence type="ECO:0000313" key="1">
    <source>
        <dbReference type="EMBL" id="KAJ9614215.1"/>
    </source>
</evidence>
<organism evidence="1 2">
    <name type="scientific">Cladophialophora chaetospira</name>
    <dbReference type="NCBI Taxonomy" id="386627"/>
    <lineage>
        <taxon>Eukaryota</taxon>
        <taxon>Fungi</taxon>
        <taxon>Dikarya</taxon>
        <taxon>Ascomycota</taxon>
        <taxon>Pezizomycotina</taxon>
        <taxon>Eurotiomycetes</taxon>
        <taxon>Chaetothyriomycetidae</taxon>
        <taxon>Chaetothyriales</taxon>
        <taxon>Herpotrichiellaceae</taxon>
        <taxon>Cladophialophora</taxon>
    </lineage>
</organism>
<dbReference type="Proteomes" id="UP001172673">
    <property type="component" value="Unassembled WGS sequence"/>
</dbReference>
<comment type="caution">
    <text evidence="1">The sequence shown here is derived from an EMBL/GenBank/DDBJ whole genome shotgun (WGS) entry which is preliminary data.</text>
</comment>
<protein>
    <submittedName>
        <fullName evidence="1">Uncharacterized protein</fullName>
    </submittedName>
</protein>
<keyword evidence="2" id="KW-1185">Reference proteome</keyword>
<name>A0AA38XIQ2_9EURO</name>
<evidence type="ECO:0000313" key="2">
    <source>
        <dbReference type="Proteomes" id="UP001172673"/>
    </source>
</evidence>